<evidence type="ECO:0000313" key="2">
    <source>
        <dbReference type="Proteomes" id="UP001209570"/>
    </source>
</evidence>
<dbReference type="PANTHER" id="PTHR47232:SF1">
    <property type="entry name" value="TRANSDUCIN FAMILY PROTEIN _ WD-40 REPEAT FAMILY PROTEIN"/>
    <property type="match status" value="1"/>
</dbReference>
<reference evidence="1" key="1">
    <citation type="submission" date="2021-12" db="EMBL/GenBank/DDBJ databases">
        <title>Prjna785345.</title>
        <authorList>
            <person name="Rujirawat T."/>
            <person name="Krajaejun T."/>
        </authorList>
    </citation>
    <scope>NUCLEOTIDE SEQUENCE</scope>
    <source>
        <strain evidence="1">Pi057C3</strain>
    </source>
</reference>
<proteinExistence type="predicted"/>
<protein>
    <submittedName>
        <fullName evidence="1">Uncharacterized protein</fullName>
    </submittedName>
</protein>
<name>A0AAD5LPP0_PYTIN</name>
<keyword evidence="2" id="KW-1185">Reference proteome</keyword>
<dbReference type="EMBL" id="JAKCXM010007760">
    <property type="protein sequence ID" value="KAJ0388629.1"/>
    <property type="molecule type" value="Genomic_DNA"/>
</dbReference>
<dbReference type="PANTHER" id="PTHR47232">
    <property type="entry name" value="TRANSDUCIN FAMILY PROTEIN / WD-40 REPEAT FAMILY PROTEIN"/>
    <property type="match status" value="1"/>
</dbReference>
<accession>A0AAD5LPP0</accession>
<evidence type="ECO:0000313" key="1">
    <source>
        <dbReference type="EMBL" id="KAJ0388629.1"/>
    </source>
</evidence>
<dbReference type="AlphaFoldDB" id="A0AAD5LPP0"/>
<organism evidence="1 2">
    <name type="scientific">Pythium insidiosum</name>
    <name type="common">Pythiosis disease agent</name>
    <dbReference type="NCBI Taxonomy" id="114742"/>
    <lineage>
        <taxon>Eukaryota</taxon>
        <taxon>Sar</taxon>
        <taxon>Stramenopiles</taxon>
        <taxon>Oomycota</taxon>
        <taxon>Peronosporomycetes</taxon>
        <taxon>Pythiales</taxon>
        <taxon>Pythiaceae</taxon>
        <taxon>Pythium</taxon>
    </lineage>
</organism>
<sequence length="82" mass="9416">MHSERKAIYTGGLDGLVVRYDMNAHKSTIIMERRRPQISKINAILENPHNPNLLLVSSVEQAEHNLLLHDLREKYDSPRLAS</sequence>
<comment type="caution">
    <text evidence="1">The sequence shown here is derived from an EMBL/GenBank/DDBJ whole genome shotgun (WGS) entry which is preliminary data.</text>
</comment>
<gene>
    <name evidence="1" type="ORF">P43SY_011565</name>
</gene>
<dbReference type="Proteomes" id="UP001209570">
    <property type="component" value="Unassembled WGS sequence"/>
</dbReference>